<dbReference type="InterPro" id="IPR036291">
    <property type="entry name" value="NAD(P)-bd_dom_sf"/>
</dbReference>
<dbReference type="Proteomes" id="UP000026923">
    <property type="component" value="Unassembled WGS sequence"/>
</dbReference>
<protein>
    <submittedName>
        <fullName evidence="4">UDP-glucose 4-epimerase</fullName>
    </submittedName>
</protein>
<name>A0A061JM00_STUST</name>
<dbReference type="HOGENOM" id="CLU_007383_6_1_6"/>
<evidence type="ECO:0000313" key="5">
    <source>
        <dbReference type="Proteomes" id="UP000026923"/>
    </source>
</evidence>
<accession>A0A061JM00</accession>
<dbReference type="PANTHER" id="PTHR43000">
    <property type="entry name" value="DTDP-D-GLUCOSE 4,6-DEHYDRATASE-RELATED"/>
    <property type="match status" value="1"/>
</dbReference>
<evidence type="ECO:0000259" key="3">
    <source>
        <dbReference type="Pfam" id="PF01370"/>
    </source>
</evidence>
<dbReference type="AlphaFoldDB" id="A0A061JM00"/>
<evidence type="ECO:0000256" key="1">
    <source>
        <dbReference type="ARBA" id="ARBA00005125"/>
    </source>
</evidence>
<dbReference type="Gene3D" id="3.40.50.720">
    <property type="entry name" value="NAD(P)-binding Rossmann-like Domain"/>
    <property type="match status" value="1"/>
</dbReference>
<dbReference type="InterPro" id="IPR001509">
    <property type="entry name" value="Epimerase_deHydtase"/>
</dbReference>
<proteinExistence type="inferred from homology"/>
<comment type="similarity">
    <text evidence="2">Belongs to the NAD(P)-dependent epimerase/dehydratase family.</text>
</comment>
<organism evidence="4 5">
    <name type="scientific">Stutzerimonas stutzeri KOS6</name>
    <dbReference type="NCBI Taxonomy" id="1218352"/>
    <lineage>
        <taxon>Bacteria</taxon>
        <taxon>Pseudomonadati</taxon>
        <taxon>Pseudomonadota</taxon>
        <taxon>Gammaproteobacteria</taxon>
        <taxon>Pseudomonadales</taxon>
        <taxon>Pseudomonadaceae</taxon>
        <taxon>Stutzerimonas</taxon>
    </lineage>
</organism>
<dbReference type="Pfam" id="PF01370">
    <property type="entry name" value="Epimerase"/>
    <property type="match status" value="1"/>
</dbReference>
<comment type="pathway">
    <text evidence="1">Bacterial outer membrane biogenesis; LPS O-antigen biosynthesis.</text>
</comment>
<evidence type="ECO:0000313" key="4">
    <source>
        <dbReference type="EMBL" id="EWC39219.1"/>
    </source>
</evidence>
<reference evidence="4 5" key="1">
    <citation type="journal article" date="2013" name="Genome Announc.">
        <title>Draft Genome of the Nitrogen-Fixing Bacterium Pseudomonas stutzeri Strain KOS6 Isolated from Industrial Hydrocarbon Sludge.</title>
        <authorList>
            <person name="Grigoryeva T.V."/>
            <person name="Laikov A.V."/>
            <person name="Naumova R.P."/>
            <person name="Manolov A.I."/>
            <person name="Larin A.K."/>
            <person name="Karpova I.Y."/>
            <person name="Semashko T.A."/>
            <person name="Alexeev D.G."/>
            <person name="Kostryukova E.S."/>
            <person name="Muller R."/>
            <person name="Govorun V.M."/>
        </authorList>
    </citation>
    <scope>NUCLEOTIDE SEQUENCE [LARGE SCALE GENOMIC DNA]</scope>
    <source>
        <strain evidence="4 5">KOS6</strain>
    </source>
</reference>
<gene>
    <name evidence="4" type="ORF">B597_021420</name>
</gene>
<feature type="domain" description="NAD-dependent epimerase/dehydratase" evidence="3">
    <location>
        <begin position="1"/>
        <end position="220"/>
    </location>
</feature>
<dbReference type="EMBL" id="AMCZ02000048">
    <property type="protein sequence ID" value="EWC39219.1"/>
    <property type="molecule type" value="Genomic_DNA"/>
</dbReference>
<dbReference type="CDD" id="cd05232">
    <property type="entry name" value="UDP_G4E_4_SDR_e"/>
    <property type="match status" value="1"/>
</dbReference>
<sequence>MTGGTGFVGGALLERLVACPDVQALAWARRVDSLWPAGVVPVPVSFSRTFAAGSPVENVDTVIHCAARVHVMQDKAADPLAEFRKVNVDATLELARSAVAAGARRFIFISSIKVNGESTPAGRPFTADDLPQAGDPYALSKLEAEQGLRALARETGLEIVIVRAPLVYGPGVKGNFRSMMDWLMRGIPLPLGAVENKRSLVALDNLVDLLCTCIDHPDAAGETLLASDGEDLATPDLLRRLGAALDTPVRLLPVPGGQLEFLARLLGKRAAFDRLCGSLQVDIGKTRSLLGWAPPVGVDDALRATAADYLRRRQA</sequence>
<dbReference type="SUPFAM" id="SSF51735">
    <property type="entry name" value="NAD(P)-binding Rossmann-fold domains"/>
    <property type="match status" value="1"/>
</dbReference>
<comment type="caution">
    <text evidence="4">The sequence shown here is derived from an EMBL/GenBank/DDBJ whole genome shotgun (WGS) entry which is preliminary data.</text>
</comment>
<evidence type="ECO:0000256" key="2">
    <source>
        <dbReference type="ARBA" id="ARBA00007637"/>
    </source>
</evidence>
<dbReference type="eggNOG" id="COG0451">
    <property type="taxonomic scope" value="Bacteria"/>
</dbReference>